<evidence type="ECO:0000256" key="1">
    <source>
        <dbReference type="SAM" id="MobiDB-lite"/>
    </source>
</evidence>
<dbReference type="RefSeq" id="WP_146975137.1">
    <property type="nucleotide sequence ID" value="NZ_VOSL01000054.1"/>
</dbReference>
<dbReference type="EMBL" id="VOSL01000054">
    <property type="protein sequence ID" value="TXD34672.1"/>
    <property type="molecule type" value="Genomic_DNA"/>
</dbReference>
<proteinExistence type="predicted"/>
<dbReference type="AlphaFoldDB" id="A0A5C6WYT0"/>
<evidence type="ECO:0000313" key="2">
    <source>
        <dbReference type="EMBL" id="TXD34672.1"/>
    </source>
</evidence>
<dbReference type="Proteomes" id="UP000321046">
    <property type="component" value="Unassembled WGS sequence"/>
</dbReference>
<protein>
    <submittedName>
        <fullName evidence="2">Uncharacterized protein</fullName>
    </submittedName>
</protein>
<comment type="caution">
    <text evidence="2">The sequence shown here is derived from an EMBL/GenBank/DDBJ whole genome shotgun (WGS) entry which is preliminary data.</text>
</comment>
<organism evidence="2 3">
    <name type="scientific">Lujinxingia vulgaris</name>
    <dbReference type="NCBI Taxonomy" id="2600176"/>
    <lineage>
        <taxon>Bacteria</taxon>
        <taxon>Deltaproteobacteria</taxon>
        <taxon>Bradymonadales</taxon>
        <taxon>Lujinxingiaceae</taxon>
        <taxon>Lujinxingia</taxon>
    </lineage>
</organism>
<name>A0A5C6WYT0_9DELT</name>
<accession>A0A5C6WYT0</accession>
<evidence type="ECO:0000313" key="3">
    <source>
        <dbReference type="Proteomes" id="UP000321046"/>
    </source>
</evidence>
<dbReference type="OrthoDB" id="5510912at2"/>
<reference evidence="2 3" key="1">
    <citation type="submission" date="2019-08" db="EMBL/GenBank/DDBJ databases">
        <title>Bradymonadales sp. TMQ2.</title>
        <authorList>
            <person name="Liang Q."/>
        </authorList>
    </citation>
    <scope>NUCLEOTIDE SEQUENCE [LARGE SCALE GENOMIC DNA]</scope>
    <source>
        <strain evidence="2 3">TMQ2</strain>
    </source>
</reference>
<feature type="region of interest" description="Disordered" evidence="1">
    <location>
        <begin position="41"/>
        <end position="71"/>
    </location>
</feature>
<gene>
    <name evidence="2" type="ORF">FRC96_13755</name>
</gene>
<feature type="compositionally biased region" description="Acidic residues" evidence="1">
    <location>
        <begin position="54"/>
        <end position="71"/>
    </location>
</feature>
<sequence length="201" mass="22159">MRNDSEQRVSRRLRALGRTLAIIALLSLSAGFSIGCERGSVTVPGDNQNQPDTEVPDEDPDTGDPISEDDEKMMDDDAELIETGILSGSWRVAMAEDDAPVAYFDIFHDQGATEAQGTYWMMDGLSEMLDGLTGDLNSVELQGDDLTITFNPTTDLDELYTLELSRDNDDLFTGAMTAVNNPNEYEITFGRRIFEDDADAQ</sequence>